<comment type="caution">
    <text evidence="1">The sequence shown here is derived from an EMBL/GenBank/DDBJ whole genome shotgun (WGS) entry which is preliminary data.</text>
</comment>
<dbReference type="AlphaFoldDB" id="A0A917DZX1"/>
<sequence length="95" mass="11218">MFKVTEYTADLVKDPFGILTGKRYEFVLDLDVPEEDELHSDKGVYIKLIYMVDENREGILKYELHERTTDLILDFEMEEDEQEAIAAFCKEHLPE</sequence>
<gene>
    <name evidence="1" type="ORF">GCM10010911_46250</name>
</gene>
<evidence type="ECO:0000313" key="2">
    <source>
        <dbReference type="Proteomes" id="UP000612456"/>
    </source>
</evidence>
<reference evidence="1" key="2">
    <citation type="submission" date="2020-09" db="EMBL/GenBank/DDBJ databases">
        <authorList>
            <person name="Sun Q."/>
            <person name="Zhou Y."/>
        </authorList>
    </citation>
    <scope>NUCLEOTIDE SEQUENCE</scope>
    <source>
        <strain evidence="1">CGMCC 1.15178</strain>
    </source>
</reference>
<dbReference type="Pfam" id="PF20119">
    <property type="entry name" value="DUF6509"/>
    <property type="match status" value="1"/>
</dbReference>
<proteinExistence type="predicted"/>
<evidence type="ECO:0008006" key="3">
    <source>
        <dbReference type="Google" id="ProtNLM"/>
    </source>
</evidence>
<organism evidence="1 2">
    <name type="scientific">Paenibacillus nasutitermitis</name>
    <dbReference type="NCBI Taxonomy" id="1652958"/>
    <lineage>
        <taxon>Bacteria</taxon>
        <taxon>Bacillati</taxon>
        <taxon>Bacillota</taxon>
        <taxon>Bacilli</taxon>
        <taxon>Bacillales</taxon>
        <taxon>Paenibacillaceae</taxon>
        <taxon>Paenibacillus</taxon>
    </lineage>
</organism>
<dbReference type="Proteomes" id="UP000612456">
    <property type="component" value="Unassembled WGS sequence"/>
</dbReference>
<protein>
    <recommendedName>
        <fullName evidence="3">Pullulanase</fullName>
    </recommendedName>
</protein>
<dbReference type="RefSeq" id="WP_188995332.1">
    <property type="nucleotide sequence ID" value="NZ_BMHP01000003.1"/>
</dbReference>
<accession>A0A917DZX1</accession>
<dbReference type="InterPro" id="IPR045424">
    <property type="entry name" value="DUF6509"/>
</dbReference>
<name>A0A917DZX1_9BACL</name>
<reference evidence="1" key="1">
    <citation type="journal article" date="2014" name="Int. J. Syst. Evol. Microbiol.">
        <title>Complete genome sequence of Corynebacterium casei LMG S-19264T (=DSM 44701T), isolated from a smear-ripened cheese.</title>
        <authorList>
            <consortium name="US DOE Joint Genome Institute (JGI-PGF)"/>
            <person name="Walter F."/>
            <person name="Albersmeier A."/>
            <person name="Kalinowski J."/>
            <person name="Ruckert C."/>
        </authorList>
    </citation>
    <scope>NUCLEOTIDE SEQUENCE</scope>
    <source>
        <strain evidence="1">CGMCC 1.15178</strain>
    </source>
</reference>
<dbReference type="EMBL" id="BMHP01000003">
    <property type="protein sequence ID" value="GGD82820.1"/>
    <property type="molecule type" value="Genomic_DNA"/>
</dbReference>
<keyword evidence="2" id="KW-1185">Reference proteome</keyword>
<evidence type="ECO:0000313" key="1">
    <source>
        <dbReference type="EMBL" id="GGD82820.1"/>
    </source>
</evidence>